<keyword evidence="2" id="KW-0560">Oxidoreductase</keyword>
<evidence type="ECO:0000313" key="4">
    <source>
        <dbReference type="EMBL" id="KAK2718276.1"/>
    </source>
</evidence>
<evidence type="ECO:0000313" key="5">
    <source>
        <dbReference type="Proteomes" id="UP001187531"/>
    </source>
</evidence>
<dbReference type="CDD" id="cd05325">
    <property type="entry name" value="carb_red_sniffer_like_SDR_c"/>
    <property type="match status" value="1"/>
</dbReference>
<dbReference type="GO" id="GO:0016491">
    <property type="term" value="F:oxidoreductase activity"/>
    <property type="evidence" value="ECO:0007669"/>
    <property type="project" value="UniProtKB-KW"/>
</dbReference>
<dbReference type="PRINTS" id="PR00081">
    <property type="entry name" value="GDHRDH"/>
</dbReference>
<evidence type="ECO:0000256" key="3">
    <source>
        <dbReference type="SAM" id="MobiDB-lite"/>
    </source>
</evidence>
<dbReference type="EMBL" id="JAVRJZ010000009">
    <property type="protein sequence ID" value="KAK2718276.1"/>
    <property type="molecule type" value="Genomic_DNA"/>
</dbReference>
<dbReference type="Gene3D" id="3.40.50.720">
    <property type="entry name" value="NAD(P)-binding Rossmann-like Domain"/>
    <property type="match status" value="2"/>
</dbReference>
<name>A0AA88I4U9_ARTSF</name>
<proteinExistence type="predicted"/>
<feature type="compositionally biased region" description="Basic and acidic residues" evidence="3">
    <location>
        <begin position="451"/>
        <end position="467"/>
    </location>
</feature>
<feature type="compositionally biased region" description="Basic and acidic residues" evidence="3">
    <location>
        <begin position="475"/>
        <end position="489"/>
    </location>
</feature>
<dbReference type="Proteomes" id="UP001187531">
    <property type="component" value="Unassembled WGS sequence"/>
</dbReference>
<feature type="compositionally biased region" description="Basic and acidic residues" evidence="3">
    <location>
        <begin position="389"/>
        <end position="401"/>
    </location>
</feature>
<dbReference type="GO" id="GO:0005737">
    <property type="term" value="C:cytoplasm"/>
    <property type="evidence" value="ECO:0007669"/>
    <property type="project" value="TreeGrafter"/>
</dbReference>
<dbReference type="PANTHER" id="PTHR43544:SF7">
    <property type="entry name" value="NADB-LER2"/>
    <property type="match status" value="1"/>
</dbReference>
<keyword evidence="5" id="KW-1185">Reference proteome</keyword>
<dbReference type="InterPro" id="IPR002347">
    <property type="entry name" value="SDR_fam"/>
</dbReference>
<protein>
    <submittedName>
        <fullName evidence="4">Uncharacterized protein</fullName>
    </submittedName>
</protein>
<dbReference type="AlphaFoldDB" id="A0AA88I4U9"/>
<feature type="compositionally biased region" description="Basic and acidic residues" evidence="3">
    <location>
        <begin position="546"/>
        <end position="572"/>
    </location>
</feature>
<accession>A0AA88I4U9</accession>
<gene>
    <name evidence="4" type="ORF">QYM36_005548</name>
</gene>
<feature type="compositionally biased region" description="Basic and acidic residues" evidence="3">
    <location>
        <begin position="501"/>
        <end position="511"/>
    </location>
</feature>
<comment type="caution">
    <text evidence="4">The sequence shown here is derived from an EMBL/GenBank/DDBJ whole genome shotgun (WGS) entry which is preliminary data.</text>
</comment>
<dbReference type="Pfam" id="PF00106">
    <property type="entry name" value="adh_short"/>
    <property type="match status" value="1"/>
</dbReference>
<dbReference type="InterPro" id="IPR051468">
    <property type="entry name" value="Fungal_SecMetab_SDRs"/>
</dbReference>
<sequence length="572" mass="63405">MSKTVLITGCHKGIGLGLVNQYLKEGYKVVATTRHVEESTELKECLKKAGEDPVIKMDVTDDASIEAALKETQKRIDKLDILINNAGITNRNHPEDKALEINRQEMLDVYNTDVVGALVVTRAFRPLMEKSDVKKIVNLSSTMGSLTANQPGDKRGLGHGNATGYRCAKAALNMATRNLAYELPDYIVVSVHPGHVDTWMGTTKGQKPKISVEDCAKDLFKFTEERKKEDSSFYFNHVGPKIEWFVKKASSNSLEKAEVIVHLNGQVINISTNMGSLGLKSPNNAHQLWVGNTTSYRCAKVAMNMATRNLAYEFPGYIVVAIHPGWVKGNGFCVPFVPPGIKCMKIPYSPTIFEAPRIIRPTIFDLFVADPTVIPQDPSNDPTIFPKRKPFEGDERVEEGYNPRSLPRRSPSQDAHEPSESPPPPSPYNKDQDPGDKGKSDTPYNEPPPESIRRGGPKKDPPKDPDTGQRSASRKSKEEEIIRQGHREPQPSVNRIRGRKYTPEEQREDKNPATSPSGRNITGPLVSVNRLRRNRPKQAFPSASMEGKKPTEDPSKPKGDIKGDPDRVGGYG</sequence>
<feature type="compositionally biased region" description="Basic and acidic residues" evidence="3">
    <location>
        <begin position="430"/>
        <end position="440"/>
    </location>
</feature>
<dbReference type="PANTHER" id="PTHR43544">
    <property type="entry name" value="SHORT-CHAIN DEHYDROGENASE/REDUCTASE"/>
    <property type="match status" value="1"/>
</dbReference>
<dbReference type="PRINTS" id="PR00080">
    <property type="entry name" value="SDRFAMILY"/>
</dbReference>
<feature type="region of interest" description="Disordered" evidence="3">
    <location>
        <begin position="373"/>
        <end position="572"/>
    </location>
</feature>
<organism evidence="4 5">
    <name type="scientific">Artemia franciscana</name>
    <name type="common">Brine shrimp</name>
    <name type="synonym">Artemia sanfranciscana</name>
    <dbReference type="NCBI Taxonomy" id="6661"/>
    <lineage>
        <taxon>Eukaryota</taxon>
        <taxon>Metazoa</taxon>
        <taxon>Ecdysozoa</taxon>
        <taxon>Arthropoda</taxon>
        <taxon>Crustacea</taxon>
        <taxon>Branchiopoda</taxon>
        <taxon>Anostraca</taxon>
        <taxon>Artemiidae</taxon>
        <taxon>Artemia</taxon>
    </lineage>
</organism>
<evidence type="ECO:0000256" key="2">
    <source>
        <dbReference type="ARBA" id="ARBA00023002"/>
    </source>
</evidence>
<reference evidence="4" key="1">
    <citation type="submission" date="2023-07" db="EMBL/GenBank/DDBJ databases">
        <title>Chromosome-level genome assembly of Artemia franciscana.</title>
        <authorList>
            <person name="Jo E."/>
        </authorList>
    </citation>
    <scope>NUCLEOTIDE SEQUENCE</scope>
    <source>
        <tissue evidence="4">Whole body</tissue>
    </source>
</reference>
<feature type="non-terminal residue" evidence="4">
    <location>
        <position position="1"/>
    </location>
</feature>
<dbReference type="SUPFAM" id="SSF51735">
    <property type="entry name" value="NAD(P)-binding Rossmann-fold domains"/>
    <property type="match status" value="2"/>
</dbReference>
<evidence type="ECO:0000256" key="1">
    <source>
        <dbReference type="ARBA" id="ARBA00022857"/>
    </source>
</evidence>
<keyword evidence="1" id="KW-0521">NADP</keyword>
<dbReference type="InterPro" id="IPR036291">
    <property type="entry name" value="NAD(P)-bd_dom_sf"/>
</dbReference>